<dbReference type="SUPFAM" id="SSF56281">
    <property type="entry name" value="Metallo-hydrolase/oxidoreductase"/>
    <property type="match status" value="1"/>
</dbReference>
<dbReference type="EMBL" id="MLYV02001259">
    <property type="protein sequence ID" value="PSR71628.1"/>
    <property type="molecule type" value="Genomic_DNA"/>
</dbReference>
<evidence type="ECO:0000313" key="1">
    <source>
        <dbReference type="EMBL" id="PSR71628.1"/>
    </source>
</evidence>
<gene>
    <name evidence="1" type="ORF">PHLCEN_2v12481</name>
</gene>
<reference evidence="1 2" key="1">
    <citation type="submission" date="2018-02" db="EMBL/GenBank/DDBJ databases">
        <title>Genome sequence of the basidiomycete white-rot fungus Phlebia centrifuga.</title>
        <authorList>
            <person name="Granchi Z."/>
            <person name="Peng M."/>
            <person name="de Vries R.P."/>
            <person name="Hilden K."/>
            <person name="Makela M.R."/>
            <person name="Grigoriev I."/>
            <person name="Riley R."/>
        </authorList>
    </citation>
    <scope>NUCLEOTIDE SEQUENCE [LARGE SCALE GENOMIC DNA]</scope>
    <source>
        <strain evidence="1 2">FBCC195</strain>
    </source>
</reference>
<protein>
    <submittedName>
        <fullName evidence="1">Uncharacterized protein</fullName>
    </submittedName>
</protein>
<keyword evidence="2" id="KW-1185">Reference proteome</keyword>
<sequence length="124" mass="13887">MGSMVEFSKKCASGEEPKTYNLYISGDTLFYDELKEIHVRYPHIQLALVHVGGTTLPGIRVMVTMDGTQGVQLICALQPERAVPIHIDDYDVFESPLSDFQEAVKKAGWEGRVSYLSRGDQFAF</sequence>
<dbReference type="AlphaFoldDB" id="A0A2R6NH96"/>
<dbReference type="InterPro" id="IPR036866">
    <property type="entry name" value="RibonucZ/Hydroxyglut_hydro"/>
</dbReference>
<proteinExistence type="predicted"/>
<dbReference type="PANTHER" id="PTHR43546">
    <property type="entry name" value="UPF0173 METAL-DEPENDENT HYDROLASE MJ1163-RELATED"/>
    <property type="match status" value="1"/>
</dbReference>
<evidence type="ECO:0000313" key="2">
    <source>
        <dbReference type="Proteomes" id="UP000186601"/>
    </source>
</evidence>
<dbReference type="Gene3D" id="3.60.15.10">
    <property type="entry name" value="Ribonuclease Z/Hydroxyacylglutathione hydrolase-like"/>
    <property type="match status" value="1"/>
</dbReference>
<comment type="caution">
    <text evidence="1">The sequence shown here is derived from an EMBL/GenBank/DDBJ whole genome shotgun (WGS) entry which is preliminary data.</text>
</comment>
<dbReference type="Proteomes" id="UP000186601">
    <property type="component" value="Unassembled WGS sequence"/>
</dbReference>
<dbReference type="InterPro" id="IPR050114">
    <property type="entry name" value="UPF0173_UPF0282_UlaG_hydrolase"/>
</dbReference>
<name>A0A2R6NH96_9APHY</name>
<accession>A0A2R6NH96</accession>
<organism evidence="1 2">
    <name type="scientific">Hermanssonia centrifuga</name>
    <dbReference type="NCBI Taxonomy" id="98765"/>
    <lineage>
        <taxon>Eukaryota</taxon>
        <taxon>Fungi</taxon>
        <taxon>Dikarya</taxon>
        <taxon>Basidiomycota</taxon>
        <taxon>Agaricomycotina</taxon>
        <taxon>Agaricomycetes</taxon>
        <taxon>Polyporales</taxon>
        <taxon>Meruliaceae</taxon>
        <taxon>Hermanssonia</taxon>
    </lineage>
</organism>
<dbReference type="OrthoDB" id="332863at2759"/>
<dbReference type="PANTHER" id="PTHR43546:SF7">
    <property type="entry name" value="METALLO-BETA-LACTAMASE DOMAIN-CONTAINING PROTEIN"/>
    <property type="match status" value="1"/>
</dbReference>